<protein>
    <submittedName>
        <fullName evidence="1">AAA family ATPase</fullName>
    </submittedName>
</protein>
<evidence type="ECO:0000313" key="2">
    <source>
        <dbReference type="Proteomes" id="UP000324351"/>
    </source>
</evidence>
<sequence length="171" mass="19367">MGVRNYLVEGVSGTGKTSVCRELNRRGYQAINGDIELAYQGDPETGEATDSAMHEHHIWDVDRVRDLVAERTEPVTFFCGGSRNFSKFIDLFDDVFVLDVDLDTLQQRLDQRPQDEWGSKPSERDLILRLHRTKNDIPRNGIVIDATRPVTDVVDEILRHSGLRVSSGDVE</sequence>
<reference evidence="1 2" key="1">
    <citation type="submission" date="2019-09" db="EMBL/GenBank/DDBJ databases">
        <title>Nocardioides panacisoli sp. nov., isolated from the soil of a ginseng field.</title>
        <authorList>
            <person name="Cho C."/>
        </authorList>
    </citation>
    <scope>NUCLEOTIDE SEQUENCE [LARGE SCALE GENOMIC DNA]</scope>
    <source>
        <strain evidence="1 2">BN140041</strain>
    </source>
</reference>
<dbReference type="SUPFAM" id="SSF52540">
    <property type="entry name" value="P-loop containing nucleoside triphosphate hydrolases"/>
    <property type="match status" value="1"/>
</dbReference>
<dbReference type="RefSeq" id="WP_149750662.1">
    <property type="nucleotide sequence ID" value="NZ_VUJW01000004.1"/>
</dbReference>
<dbReference type="InterPro" id="IPR027417">
    <property type="entry name" value="P-loop_NTPase"/>
</dbReference>
<comment type="caution">
    <text evidence="1">The sequence shown here is derived from an EMBL/GenBank/DDBJ whole genome shotgun (WGS) entry which is preliminary data.</text>
</comment>
<evidence type="ECO:0000313" key="1">
    <source>
        <dbReference type="EMBL" id="KAA1426971.1"/>
    </source>
</evidence>
<gene>
    <name evidence="1" type="ORF">F0U47_11705</name>
</gene>
<accession>A0A5B1M2L4</accession>
<dbReference type="Gene3D" id="3.40.50.300">
    <property type="entry name" value="P-loop containing nucleotide triphosphate hydrolases"/>
    <property type="match status" value="1"/>
</dbReference>
<reference evidence="1 2" key="2">
    <citation type="submission" date="2019-09" db="EMBL/GenBank/DDBJ databases">
        <authorList>
            <person name="Jin C."/>
        </authorList>
    </citation>
    <scope>NUCLEOTIDE SEQUENCE [LARGE SCALE GENOMIC DNA]</scope>
    <source>
        <strain evidence="1 2">BN140041</strain>
    </source>
</reference>
<dbReference type="Pfam" id="PF13238">
    <property type="entry name" value="AAA_18"/>
    <property type="match status" value="1"/>
</dbReference>
<dbReference type="AlphaFoldDB" id="A0A5B1M2L4"/>
<name>A0A5B1M2L4_9ACTN</name>
<keyword evidence="2" id="KW-1185">Reference proteome</keyword>
<dbReference type="Proteomes" id="UP000324351">
    <property type="component" value="Unassembled WGS sequence"/>
</dbReference>
<organism evidence="1 2">
    <name type="scientific">Nocardioides antri</name>
    <dbReference type="NCBI Taxonomy" id="2607659"/>
    <lineage>
        <taxon>Bacteria</taxon>
        <taxon>Bacillati</taxon>
        <taxon>Actinomycetota</taxon>
        <taxon>Actinomycetes</taxon>
        <taxon>Propionibacteriales</taxon>
        <taxon>Nocardioidaceae</taxon>
        <taxon>Nocardioides</taxon>
    </lineage>
</organism>
<proteinExistence type="predicted"/>
<dbReference type="EMBL" id="VUJW01000004">
    <property type="protein sequence ID" value="KAA1426971.1"/>
    <property type="molecule type" value="Genomic_DNA"/>
</dbReference>